<dbReference type="Pfam" id="PF13690">
    <property type="entry name" value="CheX"/>
    <property type="match status" value="1"/>
</dbReference>
<evidence type="ECO:0000313" key="4">
    <source>
        <dbReference type="Proteomes" id="UP001228690"/>
    </source>
</evidence>
<gene>
    <name evidence="3" type="ORF">P0082_11430</name>
</gene>
<sequence>MRVEYISPFVKAAYSIMCDFLGEDRVSRGKVYLRKQDTQKIMGLVAVIGLTGRAEGRVLLGMEERTALNIANAINGEEFIEVNEMVQATIQEIANMLTGRAITELHEMGFVFDITPPAIFMGKEMSMASASQEILILPLETELGLVDVSVSIFDKVARTE</sequence>
<dbReference type="PANTHER" id="PTHR39452:SF1">
    <property type="entry name" value="CHEY-P PHOSPHATASE CHEX"/>
    <property type="match status" value="1"/>
</dbReference>
<organism evidence="3 4">
    <name type="scientific">Candidatus Haliotispira prima</name>
    <dbReference type="NCBI Taxonomy" id="3034016"/>
    <lineage>
        <taxon>Bacteria</taxon>
        <taxon>Pseudomonadati</taxon>
        <taxon>Spirochaetota</taxon>
        <taxon>Spirochaetia</taxon>
        <taxon>Spirochaetales</taxon>
        <taxon>Spirochaetaceae</taxon>
        <taxon>Candidatus Haliotispira</taxon>
    </lineage>
</organism>
<dbReference type="EMBL" id="CP123443">
    <property type="protein sequence ID" value="WGK69077.1"/>
    <property type="molecule type" value="Genomic_DNA"/>
</dbReference>
<proteinExistence type="predicted"/>
<dbReference type="PANTHER" id="PTHR39452">
    <property type="entry name" value="CHEY-P PHOSPHATASE CHEX"/>
    <property type="match status" value="1"/>
</dbReference>
<protein>
    <submittedName>
        <fullName evidence="3">Chemotaxis protein CheX</fullName>
    </submittedName>
</protein>
<dbReference type="SUPFAM" id="SSF103039">
    <property type="entry name" value="CheC-like"/>
    <property type="match status" value="1"/>
</dbReference>
<dbReference type="InterPro" id="IPR028976">
    <property type="entry name" value="CheC-like_sf"/>
</dbReference>
<dbReference type="RefSeq" id="WP_326927265.1">
    <property type="nucleotide sequence ID" value="NZ_CP123443.1"/>
</dbReference>
<evidence type="ECO:0000256" key="1">
    <source>
        <dbReference type="ARBA" id="ARBA00022500"/>
    </source>
</evidence>
<keyword evidence="4" id="KW-1185">Reference proteome</keyword>
<dbReference type="InterPro" id="IPR028051">
    <property type="entry name" value="CheX-like_dom"/>
</dbReference>
<keyword evidence="1" id="KW-0145">Chemotaxis</keyword>
<dbReference type="InterPro" id="IPR038756">
    <property type="entry name" value="CheX-like"/>
</dbReference>
<reference evidence="3 4" key="1">
    <citation type="submission" date="2023-04" db="EMBL/GenBank/DDBJ databases">
        <title>Spirochaete genome identified in red abalone sample constitutes a novel genus.</title>
        <authorList>
            <person name="Sharma S.P."/>
            <person name="Purcell C.M."/>
            <person name="Hyde J.R."/>
            <person name="Severin A.J."/>
        </authorList>
    </citation>
    <scope>NUCLEOTIDE SEQUENCE [LARGE SCALE GENOMIC DNA]</scope>
    <source>
        <strain evidence="3 4">SP-2023</strain>
    </source>
</reference>
<dbReference type="CDD" id="cd17906">
    <property type="entry name" value="CheX"/>
    <property type="match status" value="1"/>
</dbReference>
<feature type="domain" description="Chemotaxis phosphatase CheX-like" evidence="2">
    <location>
        <begin position="45"/>
        <end position="136"/>
    </location>
</feature>
<dbReference type="Gene3D" id="3.40.1550.10">
    <property type="entry name" value="CheC-like"/>
    <property type="match status" value="1"/>
</dbReference>
<evidence type="ECO:0000313" key="3">
    <source>
        <dbReference type="EMBL" id="WGK69077.1"/>
    </source>
</evidence>
<dbReference type="Proteomes" id="UP001228690">
    <property type="component" value="Chromosome"/>
</dbReference>
<evidence type="ECO:0000259" key="2">
    <source>
        <dbReference type="Pfam" id="PF13690"/>
    </source>
</evidence>
<name>A0ABY8MGF4_9SPIO</name>
<accession>A0ABY8MGF4</accession>